<dbReference type="AlphaFoldDB" id="A0A0K2RXV5"/>
<dbReference type="Pfam" id="PF00534">
    <property type="entry name" value="Glycos_transf_1"/>
    <property type="match status" value="1"/>
</dbReference>
<dbReference type="PANTHER" id="PTHR12526">
    <property type="entry name" value="GLYCOSYLTRANSFERASE"/>
    <property type="match status" value="1"/>
</dbReference>
<evidence type="ECO:0000313" key="3">
    <source>
        <dbReference type="EMBL" id="BAS19644.1"/>
    </source>
</evidence>
<evidence type="ECO:0000259" key="2">
    <source>
        <dbReference type="Pfam" id="PF00534"/>
    </source>
</evidence>
<accession>A0A0K2RXV5</accession>
<reference evidence="4" key="1">
    <citation type="submission" date="2015-08" db="EMBL/GenBank/DDBJ databases">
        <title>Complete genome sequence of Rothia mucilaginosa strain NUM-Rm6536.</title>
        <authorList>
            <person name="Nambu T."/>
        </authorList>
    </citation>
    <scope>NUCLEOTIDE SEQUENCE [LARGE SCALE GENOMIC DNA]</scope>
    <source>
        <strain evidence="4">NUM-Rm6536</strain>
    </source>
</reference>
<evidence type="ECO:0000313" key="4">
    <source>
        <dbReference type="Proteomes" id="UP000066203"/>
    </source>
</evidence>
<gene>
    <name evidence="3" type="ORF">RM6536_0397</name>
</gene>
<dbReference type="SUPFAM" id="SSF53756">
    <property type="entry name" value="UDP-Glycosyltransferase/glycogen phosphorylase"/>
    <property type="match status" value="1"/>
</dbReference>
<dbReference type="EMBL" id="AP014938">
    <property type="protein sequence ID" value="BAS19644.1"/>
    <property type="molecule type" value="Genomic_DNA"/>
</dbReference>
<dbReference type="Gene3D" id="3.40.50.2000">
    <property type="entry name" value="Glycogen Phosphorylase B"/>
    <property type="match status" value="2"/>
</dbReference>
<sequence length="397" mass="44267">MKVKNIVIAQDRFSLLGGITTVNRLLGRAFEKAGYNVSYMALFDNTGNNPDAVTPDFVVHSGDLVSKTTHNKLAFDNPGPLGTVLAAKKGFTALWDRYNAARTRRYLQSLGEETVILTTMTGIAAYLVDYARSAQKQGIGYLYEFHSSYDSSYRLDAEKELRQISDTFDSFVALSEGDAQLFAQWLNRPVDAVSNLNASLDPAVERKVLALAEQKKPVVQFIGRYSEEKGLMRILESFIACATEFPEWILKLNGSGDEAIERQMKERIDSLDSALAERIVVGGPLNSEQVLEAYAEASLTIGASDFEGAPMSLQEAMRVGTPMVSYPSCWVLRDVLPQVGYLAQERSIEALTEQLRVAMGDDAQRKEKSARCFQKAQEYTPEHIVRRWEEVFASIQR</sequence>
<dbReference type="RefSeq" id="WP_060823830.1">
    <property type="nucleotide sequence ID" value="NZ_AP014938.1"/>
</dbReference>
<proteinExistence type="predicted"/>
<dbReference type="PANTHER" id="PTHR12526:SF630">
    <property type="entry name" value="GLYCOSYLTRANSFERASE"/>
    <property type="match status" value="1"/>
</dbReference>
<organism evidence="3">
    <name type="scientific">Rothia mucilaginosa</name>
    <dbReference type="NCBI Taxonomy" id="43675"/>
    <lineage>
        <taxon>Bacteria</taxon>
        <taxon>Bacillati</taxon>
        <taxon>Actinomycetota</taxon>
        <taxon>Actinomycetes</taxon>
        <taxon>Micrococcales</taxon>
        <taxon>Micrococcaceae</taxon>
        <taxon>Rothia</taxon>
    </lineage>
</organism>
<feature type="domain" description="Glycosyl transferase family 1" evidence="2">
    <location>
        <begin position="213"/>
        <end position="376"/>
    </location>
</feature>
<protein>
    <submittedName>
        <fullName evidence="3">Putative glycosyltransferase</fullName>
    </submittedName>
</protein>
<dbReference type="InterPro" id="IPR001296">
    <property type="entry name" value="Glyco_trans_1"/>
</dbReference>
<keyword evidence="1 3" id="KW-0808">Transferase</keyword>
<dbReference type="PATRIC" id="fig|43675.28.peg.400"/>
<dbReference type="Proteomes" id="UP000066203">
    <property type="component" value="Chromosome"/>
</dbReference>
<dbReference type="GO" id="GO:0016757">
    <property type="term" value="F:glycosyltransferase activity"/>
    <property type="evidence" value="ECO:0007669"/>
    <property type="project" value="InterPro"/>
</dbReference>
<evidence type="ECO:0000256" key="1">
    <source>
        <dbReference type="ARBA" id="ARBA00022679"/>
    </source>
</evidence>
<name>A0A0K2RXV5_9MICC</name>